<keyword evidence="1" id="KW-0732">Signal</keyword>
<sequence length="90" mass="9823">MMKTCLAALIVVTYLTVWSEYHAASYPNVAASFVGTTYRSPKTSCTTILAVASATSTPRLQFEQNGRHVLISPSYKVRTVGTFPKNSYGL</sequence>
<proteinExistence type="predicted"/>
<dbReference type="EMBL" id="BDGG01000003">
    <property type="protein sequence ID" value="GAU96356.1"/>
    <property type="molecule type" value="Genomic_DNA"/>
</dbReference>
<gene>
    <name evidence="2" type="primary">RvY_07815-1</name>
    <name evidence="2" type="synonym">RvY_07815.1</name>
    <name evidence="2" type="ORF">RvY_07815</name>
</gene>
<accession>A0A1D1V3J2</accession>
<feature type="signal peptide" evidence="1">
    <location>
        <begin position="1"/>
        <end position="19"/>
    </location>
</feature>
<evidence type="ECO:0000256" key="1">
    <source>
        <dbReference type="SAM" id="SignalP"/>
    </source>
</evidence>
<name>A0A1D1V3J2_RAMVA</name>
<comment type="caution">
    <text evidence="2">The sequence shown here is derived from an EMBL/GenBank/DDBJ whole genome shotgun (WGS) entry which is preliminary data.</text>
</comment>
<evidence type="ECO:0000313" key="3">
    <source>
        <dbReference type="Proteomes" id="UP000186922"/>
    </source>
</evidence>
<feature type="chain" id="PRO_5008898001" evidence="1">
    <location>
        <begin position="20"/>
        <end position="90"/>
    </location>
</feature>
<dbReference type="AlphaFoldDB" id="A0A1D1V3J2"/>
<protein>
    <submittedName>
        <fullName evidence="2">Uncharacterized protein</fullName>
    </submittedName>
</protein>
<dbReference type="Proteomes" id="UP000186922">
    <property type="component" value="Unassembled WGS sequence"/>
</dbReference>
<evidence type="ECO:0000313" key="2">
    <source>
        <dbReference type="EMBL" id="GAU96356.1"/>
    </source>
</evidence>
<organism evidence="2 3">
    <name type="scientific">Ramazzottius varieornatus</name>
    <name type="common">Water bear</name>
    <name type="synonym">Tardigrade</name>
    <dbReference type="NCBI Taxonomy" id="947166"/>
    <lineage>
        <taxon>Eukaryota</taxon>
        <taxon>Metazoa</taxon>
        <taxon>Ecdysozoa</taxon>
        <taxon>Tardigrada</taxon>
        <taxon>Eutardigrada</taxon>
        <taxon>Parachela</taxon>
        <taxon>Hypsibioidea</taxon>
        <taxon>Ramazzottiidae</taxon>
        <taxon>Ramazzottius</taxon>
    </lineage>
</organism>
<reference evidence="2 3" key="1">
    <citation type="journal article" date="2016" name="Nat. Commun.">
        <title>Extremotolerant tardigrade genome and improved radiotolerance of human cultured cells by tardigrade-unique protein.</title>
        <authorList>
            <person name="Hashimoto T."/>
            <person name="Horikawa D.D."/>
            <person name="Saito Y."/>
            <person name="Kuwahara H."/>
            <person name="Kozuka-Hata H."/>
            <person name="Shin-I T."/>
            <person name="Minakuchi Y."/>
            <person name="Ohishi K."/>
            <person name="Motoyama A."/>
            <person name="Aizu T."/>
            <person name="Enomoto A."/>
            <person name="Kondo K."/>
            <person name="Tanaka S."/>
            <person name="Hara Y."/>
            <person name="Koshikawa S."/>
            <person name="Sagara H."/>
            <person name="Miura T."/>
            <person name="Yokobori S."/>
            <person name="Miyagawa K."/>
            <person name="Suzuki Y."/>
            <person name="Kubo T."/>
            <person name="Oyama M."/>
            <person name="Kohara Y."/>
            <person name="Fujiyama A."/>
            <person name="Arakawa K."/>
            <person name="Katayama T."/>
            <person name="Toyoda A."/>
            <person name="Kunieda T."/>
        </authorList>
    </citation>
    <scope>NUCLEOTIDE SEQUENCE [LARGE SCALE GENOMIC DNA]</scope>
    <source>
        <strain evidence="2 3">YOKOZUNA-1</strain>
    </source>
</reference>
<keyword evidence="3" id="KW-1185">Reference proteome</keyword>